<keyword evidence="3 6" id="KW-0812">Transmembrane</keyword>
<dbReference type="GO" id="GO:0016020">
    <property type="term" value="C:membrane"/>
    <property type="evidence" value="ECO:0007669"/>
    <property type="project" value="UniProtKB-SubCell"/>
</dbReference>
<dbReference type="AlphaFoldDB" id="A0A8H7R3S6"/>
<dbReference type="PANTHER" id="PTHR23504:SF15">
    <property type="entry name" value="MAJOR FACILITATOR SUPERFAMILY (MFS) PROFILE DOMAIN-CONTAINING PROTEIN"/>
    <property type="match status" value="1"/>
</dbReference>
<dbReference type="OrthoDB" id="419616at2759"/>
<evidence type="ECO:0000256" key="1">
    <source>
        <dbReference type="ARBA" id="ARBA00004141"/>
    </source>
</evidence>
<dbReference type="Pfam" id="PF07690">
    <property type="entry name" value="MFS_1"/>
    <property type="match status" value="1"/>
</dbReference>
<evidence type="ECO:0000256" key="5">
    <source>
        <dbReference type="ARBA" id="ARBA00023136"/>
    </source>
</evidence>
<feature type="transmembrane region" description="Helical" evidence="6">
    <location>
        <begin position="125"/>
        <end position="142"/>
    </location>
</feature>
<evidence type="ECO:0000256" key="3">
    <source>
        <dbReference type="ARBA" id="ARBA00022692"/>
    </source>
</evidence>
<evidence type="ECO:0000256" key="2">
    <source>
        <dbReference type="ARBA" id="ARBA00022448"/>
    </source>
</evidence>
<comment type="subcellular location">
    <subcellularLocation>
        <location evidence="1">Membrane</location>
        <topology evidence="1">Multi-pass membrane protein</topology>
    </subcellularLocation>
</comment>
<feature type="transmembrane region" description="Helical" evidence="6">
    <location>
        <begin position="197"/>
        <end position="219"/>
    </location>
</feature>
<feature type="transmembrane region" description="Helical" evidence="6">
    <location>
        <begin position="166"/>
        <end position="185"/>
    </location>
</feature>
<protein>
    <recommendedName>
        <fullName evidence="9">Major facilitator superfamily (MFS) profile domain-containing protein</fullName>
    </recommendedName>
</protein>
<organism evidence="7 8">
    <name type="scientific">Mucor saturninus</name>
    <dbReference type="NCBI Taxonomy" id="64648"/>
    <lineage>
        <taxon>Eukaryota</taxon>
        <taxon>Fungi</taxon>
        <taxon>Fungi incertae sedis</taxon>
        <taxon>Mucoromycota</taxon>
        <taxon>Mucoromycotina</taxon>
        <taxon>Mucoromycetes</taxon>
        <taxon>Mucorales</taxon>
        <taxon>Mucorineae</taxon>
        <taxon>Mucoraceae</taxon>
        <taxon>Mucor</taxon>
    </lineage>
</organism>
<keyword evidence="5 6" id="KW-0472">Membrane</keyword>
<dbReference type="InterPro" id="IPR036259">
    <property type="entry name" value="MFS_trans_sf"/>
</dbReference>
<keyword evidence="2" id="KW-0813">Transport</keyword>
<reference evidence="7" key="1">
    <citation type="submission" date="2020-12" db="EMBL/GenBank/DDBJ databases">
        <title>Metabolic potential, ecology and presence of endohyphal bacteria is reflected in genomic diversity of Mucoromycotina.</title>
        <authorList>
            <person name="Muszewska A."/>
            <person name="Okrasinska A."/>
            <person name="Steczkiewicz K."/>
            <person name="Drgas O."/>
            <person name="Orlowska M."/>
            <person name="Perlinska-Lenart U."/>
            <person name="Aleksandrzak-Piekarczyk T."/>
            <person name="Szatraj K."/>
            <person name="Zielenkiewicz U."/>
            <person name="Pilsyk S."/>
            <person name="Malc E."/>
            <person name="Mieczkowski P."/>
            <person name="Kruszewska J.S."/>
            <person name="Biernat P."/>
            <person name="Pawlowska J."/>
        </authorList>
    </citation>
    <scope>NUCLEOTIDE SEQUENCE</scope>
    <source>
        <strain evidence="7">WA0000017839</strain>
    </source>
</reference>
<sequence length="297" mass="32770">MIAELTQTHSAEKRTRAFSLLQVTFGLGSIVGAALGGYLSEPVRKYPALFGHLGYITDFLINYPYFLPCFLATCISSVCWLLVFFLSKETLYLKKKMDPEGQPLLPAIVNPDPPTGIKDILTPQVIAMSLIYAIVAFQMLYFDELLPTWSATPKEAGGLGFQSGEIGTILSFAGSVMLFVQVFVLHRLTALFGLLHLFQLSLVSSALVFFAQGLCRLLYRIPDFHHEETKMWVWFGLVCCLTIKSLSQTIAVTTAVILLNNSVARSNTLGFINGFSQCCNAAMRTLSPAVAGFIWSR</sequence>
<gene>
    <name evidence="7" type="ORF">INT47_013256</name>
</gene>
<comment type="caution">
    <text evidence="7">The sequence shown here is derived from an EMBL/GenBank/DDBJ whole genome shotgun (WGS) entry which is preliminary data.</text>
</comment>
<evidence type="ECO:0000313" key="7">
    <source>
        <dbReference type="EMBL" id="KAG2203040.1"/>
    </source>
</evidence>
<dbReference type="GO" id="GO:0022857">
    <property type="term" value="F:transmembrane transporter activity"/>
    <property type="evidence" value="ECO:0007669"/>
    <property type="project" value="InterPro"/>
</dbReference>
<dbReference type="Gene3D" id="1.20.1250.20">
    <property type="entry name" value="MFS general substrate transporter like domains"/>
    <property type="match status" value="1"/>
</dbReference>
<evidence type="ECO:0000256" key="6">
    <source>
        <dbReference type="SAM" id="Phobius"/>
    </source>
</evidence>
<keyword evidence="4 6" id="KW-1133">Transmembrane helix</keyword>
<name>A0A8H7R3S6_9FUNG</name>
<dbReference type="PANTHER" id="PTHR23504">
    <property type="entry name" value="MAJOR FACILITATOR SUPERFAMILY DOMAIN-CONTAINING PROTEIN 10"/>
    <property type="match status" value="1"/>
</dbReference>
<evidence type="ECO:0008006" key="9">
    <source>
        <dbReference type="Google" id="ProtNLM"/>
    </source>
</evidence>
<feature type="transmembrane region" description="Helical" evidence="6">
    <location>
        <begin position="65"/>
        <end position="87"/>
    </location>
</feature>
<accession>A0A8H7R3S6</accession>
<evidence type="ECO:0000313" key="8">
    <source>
        <dbReference type="Proteomes" id="UP000603453"/>
    </source>
</evidence>
<dbReference type="SUPFAM" id="SSF103473">
    <property type="entry name" value="MFS general substrate transporter"/>
    <property type="match status" value="1"/>
</dbReference>
<proteinExistence type="predicted"/>
<keyword evidence="8" id="KW-1185">Reference proteome</keyword>
<evidence type="ECO:0000256" key="4">
    <source>
        <dbReference type="ARBA" id="ARBA00022989"/>
    </source>
</evidence>
<feature type="transmembrane region" description="Helical" evidence="6">
    <location>
        <begin position="20"/>
        <end position="39"/>
    </location>
</feature>
<dbReference type="InterPro" id="IPR011701">
    <property type="entry name" value="MFS"/>
</dbReference>
<dbReference type="Proteomes" id="UP000603453">
    <property type="component" value="Unassembled WGS sequence"/>
</dbReference>
<dbReference type="EMBL" id="JAEPRD010000055">
    <property type="protein sequence ID" value="KAG2203040.1"/>
    <property type="molecule type" value="Genomic_DNA"/>
</dbReference>